<dbReference type="EMBL" id="JAATNW010000002">
    <property type="protein sequence ID" value="NMH59242.1"/>
    <property type="molecule type" value="Genomic_DNA"/>
</dbReference>
<evidence type="ECO:0000256" key="8">
    <source>
        <dbReference type="ARBA" id="ARBA00022679"/>
    </source>
</evidence>
<comment type="function">
    <text evidence="10 12">Specifically methylates the N3 position of the uracil ring of uridine 1498 (m3U1498) in 16S rRNA. Acts on the fully assembled 30S ribosomal subunit.</text>
</comment>
<comment type="subcellular location">
    <subcellularLocation>
        <location evidence="1 12">Cytoplasm</location>
    </subcellularLocation>
</comment>
<reference evidence="15 16" key="1">
    <citation type="submission" date="2020-03" db="EMBL/GenBank/DDBJ databases">
        <title>Alteromonas ponticola sp. nov., isolated from seawater.</title>
        <authorList>
            <person name="Yoon J.-H."/>
            <person name="Kim Y.-O."/>
        </authorList>
    </citation>
    <scope>NUCLEOTIDE SEQUENCE [LARGE SCALE GENOMIC DNA]</scope>
    <source>
        <strain evidence="15 16">MYP5</strain>
    </source>
</reference>
<evidence type="ECO:0000256" key="7">
    <source>
        <dbReference type="ARBA" id="ARBA00022603"/>
    </source>
</evidence>
<dbReference type="GO" id="GO:0008168">
    <property type="term" value="F:methyltransferase activity"/>
    <property type="evidence" value="ECO:0007669"/>
    <property type="project" value="UniProtKB-KW"/>
</dbReference>
<keyword evidence="8 12" id="KW-0808">Transferase</keyword>
<comment type="similarity">
    <text evidence="2 12">Belongs to the RNA methyltransferase RsmE family.</text>
</comment>
<dbReference type="RefSeq" id="WP_169209805.1">
    <property type="nucleotide sequence ID" value="NZ_JAATNW010000002.1"/>
</dbReference>
<keyword evidence="9 12" id="KW-0949">S-adenosyl-L-methionine</keyword>
<evidence type="ECO:0000256" key="1">
    <source>
        <dbReference type="ARBA" id="ARBA00004496"/>
    </source>
</evidence>
<dbReference type="InterPro" id="IPR006700">
    <property type="entry name" value="RsmE"/>
</dbReference>
<gene>
    <name evidence="15" type="ORF">HCJ96_04310</name>
</gene>
<dbReference type="CDD" id="cd18084">
    <property type="entry name" value="RsmE-like"/>
    <property type="match status" value="1"/>
</dbReference>
<protein>
    <recommendedName>
        <fullName evidence="4 12">Ribosomal RNA small subunit methyltransferase E</fullName>
        <ecNumber evidence="3 12">2.1.1.193</ecNumber>
    </recommendedName>
</protein>
<evidence type="ECO:0000256" key="12">
    <source>
        <dbReference type="PIRNR" id="PIRNR015601"/>
    </source>
</evidence>
<keyword evidence="16" id="KW-1185">Reference proteome</keyword>
<keyword evidence="5 12" id="KW-0963">Cytoplasm</keyword>
<accession>A0ABX1R2E1</accession>
<evidence type="ECO:0000256" key="9">
    <source>
        <dbReference type="ARBA" id="ARBA00022691"/>
    </source>
</evidence>
<evidence type="ECO:0000259" key="14">
    <source>
        <dbReference type="Pfam" id="PF20260"/>
    </source>
</evidence>
<dbReference type="PANTHER" id="PTHR30027">
    <property type="entry name" value="RIBOSOMAL RNA SMALL SUBUNIT METHYLTRANSFERASE E"/>
    <property type="match status" value="1"/>
</dbReference>
<dbReference type="PANTHER" id="PTHR30027:SF3">
    <property type="entry name" value="16S RRNA (URACIL(1498)-N(3))-METHYLTRANSFERASE"/>
    <property type="match status" value="1"/>
</dbReference>
<keyword evidence="7 12" id="KW-0489">Methyltransferase</keyword>
<dbReference type="InterPro" id="IPR046887">
    <property type="entry name" value="RsmE_PUA-like"/>
</dbReference>
<evidence type="ECO:0000313" key="15">
    <source>
        <dbReference type="EMBL" id="NMH59242.1"/>
    </source>
</evidence>
<evidence type="ECO:0000256" key="10">
    <source>
        <dbReference type="ARBA" id="ARBA00025699"/>
    </source>
</evidence>
<evidence type="ECO:0000256" key="2">
    <source>
        <dbReference type="ARBA" id="ARBA00005528"/>
    </source>
</evidence>
<dbReference type="Gene3D" id="3.40.1280.10">
    <property type="match status" value="1"/>
</dbReference>
<comment type="catalytic activity">
    <reaction evidence="11 12">
        <text>uridine(1498) in 16S rRNA + S-adenosyl-L-methionine = N(3)-methyluridine(1498) in 16S rRNA + S-adenosyl-L-homocysteine + H(+)</text>
        <dbReference type="Rhea" id="RHEA:42920"/>
        <dbReference type="Rhea" id="RHEA-COMP:10283"/>
        <dbReference type="Rhea" id="RHEA-COMP:10284"/>
        <dbReference type="ChEBI" id="CHEBI:15378"/>
        <dbReference type="ChEBI" id="CHEBI:57856"/>
        <dbReference type="ChEBI" id="CHEBI:59789"/>
        <dbReference type="ChEBI" id="CHEBI:65315"/>
        <dbReference type="ChEBI" id="CHEBI:74502"/>
        <dbReference type="EC" id="2.1.1.193"/>
    </reaction>
</comment>
<dbReference type="NCBIfam" id="TIGR00046">
    <property type="entry name" value="RsmE family RNA methyltransferase"/>
    <property type="match status" value="1"/>
</dbReference>
<dbReference type="InterPro" id="IPR029026">
    <property type="entry name" value="tRNA_m1G_MTases_N"/>
</dbReference>
<dbReference type="GO" id="GO:0032259">
    <property type="term" value="P:methylation"/>
    <property type="evidence" value="ECO:0007669"/>
    <property type="project" value="UniProtKB-KW"/>
</dbReference>
<proteinExistence type="inferred from homology"/>
<dbReference type="Pfam" id="PF20260">
    <property type="entry name" value="PUA_4"/>
    <property type="match status" value="1"/>
</dbReference>
<comment type="caution">
    <text evidence="15">The sequence shown here is derived from an EMBL/GenBank/DDBJ whole genome shotgun (WGS) entry which is preliminary data.</text>
</comment>
<dbReference type="Gene3D" id="2.40.240.20">
    <property type="entry name" value="Hypothetical PUA domain-like, domain 1"/>
    <property type="match status" value="1"/>
</dbReference>
<evidence type="ECO:0000256" key="5">
    <source>
        <dbReference type="ARBA" id="ARBA00022490"/>
    </source>
</evidence>
<evidence type="ECO:0000256" key="3">
    <source>
        <dbReference type="ARBA" id="ARBA00012328"/>
    </source>
</evidence>
<evidence type="ECO:0000256" key="6">
    <source>
        <dbReference type="ARBA" id="ARBA00022552"/>
    </source>
</evidence>
<evidence type="ECO:0000259" key="13">
    <source>
        <dbReference type="Pfam" id="PF04452"/>
    </source>
</evidence>
<evidence type="ECO:0000256" key="4">
    <source>
        <dbReference type="ARBA" id="ARBA00013673"/>
    </source>
</evidence>
<dbReference type="Proteomes" id="UP000709336">
    <property type="component" value="Unassembled WGS sequence"/>
</dbReference>
<sequence>MRIPRLFHPGPIAVDTEFELSAEATHHVANVLRLKPGHPVVLFNGDGNEYSAELISVSKRLVTVEADACLSLTKESPLYLHLGQGISKGDRMETVLQKAVELGVTEITPLLTERCAVKLDEKRWEKKQQQWLKIISGACEQCGRNVLPTLNSPVSLSQWLAKSTKAMRVTLSPTASDPITKLAYHSQGYQLLIGPEGGLSENEVHQAQECGYLTVSIGPRVLRTETAAITSLSILQALHGDF</sequence>
<evidence type="ECO:0000313" key="16">
    <source>
        <dbReference type="Proteomes" id="UP000709336"/>
    </source>
</evidence>
<dbReference type="NCBIfam" id="NF008692">
    <property type="entry name" value="PRK11713.1-5"/>
    <property type="match status" value="1"/>
</dbReference>
<feature type="domain" description="Ribosomal RNA small subunit methyltransferase E methyltransferase" evidence="13">
    <location>
        <begin position="74"/>
        <end position="236"/>
    </location>
</feature>
<feature type="domain" description="Ribosomal RNA small subunit methyltransferase E PUA-like" evidence="14">
    <location>
        <begin position="21"/>
        <end position="65"/>
    </location>
</feature>
<dbReference type="InterPro" id="IPR046886">
    <property type="entry name" value="RsmE_MTase_dom"/>
</dbReference>
<keyword evidence="6 12" id="KW-0698">rRNA processing</keyword>
<organism evidence="15 16">
    <name type="scientific">Alteromonas ponticola</name>
    <dbReference type="NCBI Taxonomy" id="2720613"/>
    <lineage>
        <taxon>Bacteria</taxon>
        <taxon>Pseudomonadati</taxon>
        <taxon>Pseudomonadota</taxon>
        <taxon>Gammaproteobacteria</taxon>
        <taxon>Alteromonadales</taxon>
        <taxon>Alteromonadaceae</taxon>
        <taxon>Alteromonas/Salinimonas group</taxon>
        <taxon>Alteromonas</taxon>
    </lineage>
</organism>
<evidence type="ECO:0000256" key="11">
    <source>
        <dbReference type="ARBA" id="ARBA00047944"/>
    </source>
</evidence>
<dbReference type="InterPro" id="IPR029028">
    <property type="entry name" value="Alpha/beta_knot_MTases"/>
</dbReference>
<dbReference type="SUPFAM" id="SSF88697">
    <property type="entry name" value="PUA domain-like"/>
    <property type="match status" value="1"/>
</dbReference>
<name>A0ABX1R2E1_9ALTE</name>
<dbReference type="SUPFAM" id="SSF75217">
    <property type="entry name" value="alpha/beta knot"/>
    <property type="match status" value="1"/>
</dbReference>
<dbReference type="EC" id="2.1.1.193" evidence="3 12"/>
<dbReference type="PIRSF" id="PIRSF015601">
    <property type="entry name" value="MTase_slr0722"/>
    <property type="match status" value="1"/>
</dbReference>
<dbReference type="Pfam" id="PF04452">
    <property type="entry name" value="Methyltrans_RNA"/>
    <property type="match status" value="1"/>
</dbReference>
<dbReference type="InterPro" id="IPR015947">
    <property type="entry name" value="PUA-like_sf"/>
</dbReference>